<organism evidence="1 2">
    <name type="scientific">Flavobacterium stagni</name>
    <dbReference type="NCBI Taxonomy" id="2506421"/>
    <lineage>
        <taxon>Bacteria</taxon>
        <taxon>Pseudomonadati</taxon>
        <taxon>Bacteroidota</taxon>
        <taxon>Flavobacteriia</taxon>
        <taxon>Flavobacteriales</taxon>
        <taxon>Flavobacteriaceae</taxon>
        <taxon>Flavobacterium</taxon>
    </lineage>
</organism>
<reference evidence="2" key="1">
    <citation type="submission" date="2019-01" db="EMBL/GenBank/DDBJ databases">
        <title>Cytophagaceae bacterium strain CAR-16.</title>
        <authorList>
            <person name="Chen W.-M."/>
        </authorList>
    </citation>
    <scope>NUCLEOTIDE SEQUENCE [LARGE SCALE GENOMIC DNA]</scope>
    <source>
        <strain evidence="2">WWJ-16</strain>
    </source>
</reference>
<sequence>MKFYQFEEILAWQKAQDLAVLIYKEFSSVKDFGYKNQIQNAVVSISNNIAEGFDRMSDKEFVRFLYISLGSCSEVKSMLYLGNRLNYLEESISKMLIERANEVARIIRGLIKSLSLKD</sequence>
<comment type="caution">
    <text evidence="1">The sequence shown here is derived from an EMBL/GenBank/DDBJ whole genome shotgun (WGS) entry which is preliminary data.</text>
</comment>
<dbReference type="NCBIfam" id="TIGR02436">
    <property type="entry name" value="four helix bundle protein"/>
    <property type="match status" value="1"/>
</dbReference>
<dbReference type="CDD" id="cd16377">
    <property type="entry name" value="23S_rRNA_IVP_like"/>
    <property type="match status" value="1"/>
</dbReference>
<dbReference type="RefSeq" id="WP_129461617.1">
    <property type="nucleotide sequence ID" value="NZ_SBKN01000005.1"/>
</dbReference>
<dbReference type="Pfam" id="PF05635">
    <property type="entry name" value="23S_rRNA_IVP"/>
    <property type="match status" value="1"/>
</dbReference>
<dbReference type="Gene3D" id="1.20.1440.60">
    <property type="entry name" value="23S rRNA-intervening sequence"/>
    <property type="match status" value="1"/>
</dbReference>
<dbReference type="SUPFAM" id="SSF158446">
    <property type="entry name" value="IVS-encoded protein-like"/>
    <property type="match status" value="1"/>
</dbReference>
<proteinExistence type="predicted"/>
<dbReference type="OrthoDB" id="5515766at2"/>
<dbReference type="InterPro" id="IPR036583">
    <property type="entry name" value="23S_rRNA_IVS_sf"/>
</dbReference>
<gene>
    <name evidence="1" type="ORF">EQG61_09165</name>
</gene>
<keyword evidence="2" id="KW-1185">Reference proteome</keyword>
<dbReference type="PANTHER" id="PTHR38471:SF2">
    <property type="entry name" value="FOUR HELIX BUNDLE PROTEIN"/>
    <property type="match status" value="1"/>
</dbReference>
<dbReference type="PANTHER" id="PTHR38471">
    <property type="entry name" value="FOUR HELIX BUNDLE PROTEIN"/>
    <property type="match status" value="1"/>
</dbReference>
<name>A0A4Q1K7L1_9FLAO</name>
<dbReference type="EMBL" id="SBKN01000005">
    <property type="protein sequence ID" value="RXR22159.1"/>
    <property type="molecule type" value="Genomic_DNA"/>
</dbReference>
<protein>
    <submittedName>
        <fullName evidence="1">Four helix bundle protein</fullName>
    </submittedName>
</protein>
<accession>A0A4Q1K7L1</accession>
<dbReference type="AlphaFoldDB" id="A0A4Q1K7L1"/>
<dbReference type="InterPro" id="IPR012657">
    <property type="entry name" value="23S_rRNA-intervening_sequence"/>
</dbReference>
<dbReference type="Proteomes" id="UP000289857">
    <property type="component" value="Unassembled WGS sequence"/>
</dbReference>
<evidence type="ECO:0000313" key="2">
    <source>
        <dbReference type="Proteomes" id="UP000289857"/>
    </source>
</evidence>
<evidence type="ECO:0000313" key="1">
    <source>
        <dbReference type="EMBL" id="RXR22159.1"/>
    </source>
</evidence>